<keyword evidence="4" id="KW-1185">Reference proteome</keyword>
<gene>
    <name evidence="3" type="ORF">CAP_7823</name>
</gene>
<dbReference type="Proteomes" id="UP000019678">
    <property type="component" value="Unassembled WGS sequence"/>
</dbReference>
<dbReference type="GO" id="GO:0016706">
    <property type="term" value="F:2-oxoglutarate-dependent dioxygenase activity"/>
    <property type="evidence" value="ECO:0007669"/>
    <property type="project" value="UniProtKB-ARBA"/>
</dbReference>
<reference evidence="3 4" key="1">
    <citation type="submission" date="2013-05" db="EMBL/GenBank/DDBJ databases">
        <title>Genome assembly of Chondromyces apiculatus DSM 436.</title>
        <authorList>
            <person name="Sharma G."/>
            <person name="Khatri I."/>
            <person name="Kaur C."/>
            <person name="Mayilraj S."/>
            <person name="Subramanian S."/>
        </authorList>
    </citation>
    <scope>NUCLEOTIDE SEQUENCE [LARGE SCALE GENOMIC DNA]</scope>
    <source>
        <strain evidence="3 4">DSM 436</strain>
    </source>
</reference>
<evidence type="ECO:0000313" key="3">
    <source>
        <dbReference type="EMBL" id="EYF01757.1"/>
    </source>
</evidence>
<keyword evidence="2" id="KW-0408">Iron</keyword>
<dbReference type="EMBL" id="ASRX01000072">
    <property type="protein sequence ID" value="EYF01757.1"/>
    <property type="molecule type" value="Genomic_DNA"/>
</dbReference>
<dbReference type="SUPFAM" id="SSF51197">
    <property type="entry name" value="Clavaminate synthase-like"/>
    <property type="match status" value="1"/>
</dbReference>
<evidence type="ECO:0000313" key="4">
    <source>
        <dbReference type="Proteomes" id="UP000019678"/>
    </source>
</evidence>
<dbReference type="AlphaFoldDB" id="A0A017SYA5"/>
<dbReference type="PANTHER" id="PTHR20883:SF15">
    <property type="entry name" value="PHYTANOYL-COA DIOXYGENASE DOMAIN-CONTAINING PROTEIN 1"/>
    <property type="match status" value="1"/>
</dbReference>
<name>A0A017SYA5_9BACT</name>
<dbReference type="GO" id="GO:0005506">
    <property type="term" value="F:iron ion binding"/>
    <property type="evidence" value="ECO:0007669"/>
    <property type="project" value="UniProtKB-ARBA"/>
</dbReference>
<sequence>MLDEGSRRAFAEEGYLVLPDAVPREACEALCAHVSDLILRVAGEHARGERGVSEEAGFWASLRRSAHEVEVFLDPAVGPPRALPPESWERAVTRIGHGLHRVDAQFGALCRSEAVAGPLAAITPEPAVVVQTAVIYKQPRSEVVQFGFHQDSWYLSAEPDTLVLAFVALDDMDEENGCLAVIPGSHREGLGTRLVLGDKGYVSLGRTQGLPAPRHPERAVLLPAAKGTIILAHGRTYHASGPNRSDRPRRAFIAHALGAGSRMQASSWIQAPPGGFTRLAEADEQQRAATRAPEGR</sequence>
<evidence type="ECO:0000256" key="1">
    <source>
        <dbReference type="ARBA" id="ARBA00022723"/>
    </source>
</evidence>
<dbReference type="InterPro" id="IPR008775">
    <property type="entry name" value="Phytyl_CoA_dOase-like"/>
</dbReference>
<organism evidence="3 4">
    <name type="scientific">Chondromyces apiculatus DSM 436</name>
    <dbReference type="NCBI Taxonomy" id="1192034"/>
    <lineage>
        <taxon>Bacteria</taxon>
        <taxon>Pseudomonadati</taxon>
        <taxon>Myxococcota</taxon>
        <taxon>Polyangia</taxon>
        <taxon>Polyangiales</taxon>
        <taxon>Polyangiaceae</taxon>
        <taxon>Chondromyces</taxon>
    </lineage>
</organism>
<dbReference type="Pfam" id="PF05721">
    <property type="entry name" value="PhyH"/>
    <property type="match status" value="1"/>
</dbReference>
<evidence type="ECO:0000256" key="2">
    <source>
        <dbReference type="ARBA" id="ARBA00023004"/>
    </source>
</evidence>
<protein>
    <recommendedName>
        <fullName evidence="5">Phytanoyl-CoA dioxygenase family protein</fullName>
    </recommendedName>
</protein>
<accession>A0A017SYA5</accession>
<comment type="caution">
    <text evidence="3">The sequence shown here is derived from an EMBL/GenBank/DDBJ whole genome shotgun (WGS) entry which is preliminary data.</text>
</comment>
<evidence type="ECO:0008006" key="5">
    <source>
        <dbReference type="Google" id="ProtNLM"/>
    </source>
</evidence>
<dbReference type="RefSeq" id="WP_231511864.1">
    <property type="nucleotide sequence ID" value="NZ_ASRX01000072.1"/>
</dbReference>
<dbReference type="PANTHER" id="PTHR20883">
    <property type="entry name" value="PHYTANOYL-COA DIOXYGENASE DOMAIN CONTAINING 1"/>
    <property type="match status" value="1"/>
</dbReference>
<proteinExistence type="predicted"/>
<dbReference type="eggNOG" id="COG5285">
    <property type="taxonomic scope" value="Bacteria"/>
</dbReference>
<dbReference type="Gene3D" id="2.60.120.620">
    <property type="entry name" value="q2cbj1_9rhob like domain"/>
    <property type="match status" value="1"/>
</dbReference>
<keyword evidence="1" id="KW-0479">Metal-binding</keyword>
<dbReference type="STRING" id="1192034.CAP_7823"/>